<proteinExistence type="predicted"/>
<gene>
    <name evidence="2" type="ORF">DY926_11075</name>
</gene>
<evidence type="ECO:0000313" key="2">
    <source>
        <dbReference type="EMBL" id="RFD19485.1"/>
    </source>
</evidence>
<dbReference type="AlphaFoldDB" id="A0A371YZ14"/>
<evidence type="ECO:0000256" key="1">
    <source>
        <dbReference type="SAM" id="MobiDB-lite"/>
    </source>
</evidence>
<comment type="caution">
    <text evidence="2">The sequence shown here is derived from an EMBL/GenBank/DDBJ whole genome shotgun (WGS) entry which is preliminary data.</text>
</comment>
<feature type="region of interest" description="Disordered" evidence="1">
    <location>
        <begin position="45"/>
        <end position="64"/>
    </location>
</feature>
<evidence type="ECO:0000313" key="3">
    <source>
        <dbReference type="Proteomes" id="UP000262371"/>
    </source>
</evidence>
<sequence length="96" mass="9979">MRAALMNHVGEGGHWVPDAAGFATALEQWTQKLDRQREAAARMAAWDAEPETDETQEDAGGAAEAVAGAMEVGEGEADMTALPNAATPEPDMALAA</sequence>
<feature type="region of interest" description="Disordered" evidence="1">
    <location>
        <begin position="77"/>
        <end position="96"/>
    </location>
</feature>
<name>A0A371YZ14_9PROT</name>
<protein>
    <submittedName>
        <fullName evidence="2">Uncharacterized protein</fullName>
    </submittedName>
</protein>
<feature type="compositionally biased region" description="Acidic residues" evidence="1">
    <location>
        <begin position="48"/>
        <end position="57"/>
    </location>
</feature>
<dbReference type="EMBL" id="QUWV01000092">
    <property type="protein sequence ID" value="RFD19485.1"/>
    <property type="molecule type" value="Genomic_DNA"/>
</dbReference>
<accession>A0A371YZ14</accession>
<dbReference type="Proteomes" id="UP000262371">
    <property type="component" value="Unassembled WGS sequence"/>
</dbReference>
<reference evidence="2 3" key="1">
    <citation type="submission" date="2018-08" db="EMBL/GenBank/DDBJ databases">
        <title>Komagataeibacter sp. AV 382.</title>
        <authorList>
            <person name="Skraban J."/>
            <person name="Trcek J."/>
        </authorList>
    </citation>
    <scope>NUCLEOTIDE SEQUENCE [LARGE SCALE GENOMIC DNA]</scope>
    <source>
        <strain evidence="2 3">AV 382</strain>
    </source>
</reference>
<organism evidence="2 3">
    <name type="scientific">Komagataeibacter melaceti</name>
    <dbReference type="NCBI Taxonomy" id="2766577"/>
    <lineage>
        <taxon>Bacteria</taxon>
        <taxon>Pseudomonadati</taxon>
        <taxon>Pseudomonadota</taxon>
        <taxon>Alphaproteobacteria</taxon>
        <taxon>Acetobacterales</taxon>
        <taxon>Acetobacteraceae</taxon>
        <taxon>Komagataeibacter</taxon>
    </lineage>
</organism>
<keyword evidence="3" id="KW-1185">Reference proteome</keyword>